<feature type="binding site" evidence="3">
    <location>
        <begin position="135"/>
        <end position="136"/>
    </location>
    <ligand>
        <name>substrate</name>
    </ligand>
</feature>
<comment type="pathway">
    <text evidence="3">Quinol/quinone metabolism; menaquinone biosynthesis.</text>
</comment>
<dbReference type="PANTHER" id="PTHR37167:SF1">
    <property type="entry name" value="1,4-DIHYDROXY-6-NAPHTOATE SYNTHASE"/>
    <property type="match status" value="1"/>
</dbReference>
<accession>A0A075I703</accession>
<protein>
    <recommendedName>
        <fullName evidence="3">1,4-dihydroxy-6-naphtoate synthase</fullName>
        <ecNumber evidence="3">4.1.99.29</ecNumber>
    </recommendedName>
    <alternativeName>
        <fullName evidence="3">Menaquinone biosynthetic enzyme MqnD</fullName>
    </alternativeName>
</protein>
<evidence type="ECO:0000256" key="2">
    <source>
        <dbReference type="ARBA" id="ARBA00023239"/>
    </source>
</evidence>
<dbReference type="UniPathway" id="UPA00079"/>
<sequence>MTVAIYKLLPRSYFQPIAIRVTMEEESMFRIGHSPDPDDAFMFHALTTGALDTQQRKYVHELHDIEQLNSYALKGMFEVSAVSIHSYPMIADRYQLMNCGASMGEGYGPILVSRSELTHDEAKTRTIAVPGLGTSAYLALRIAWGDVDVHVVPFDKILPAVVRGEYDLGLIIHEGQITWANEGLHLILDLGAWWLDWTGLPLPLGGNVVRRDLGEDICQKITSDVKRSIQHSLGNPDSALEFAKLWGRGIDDDTNREFVGMYVNERTLDYGEDGREAVRRFLREGQNIGVVESSLDVSTIEFMGVE</sequence>
<dbReference type="SUPFAM" id="SSF53850">
    <property type="entry name" value="Periplasmic binding protein-like II"/>
    <property type="match status" value="1"/>
</dbReference>
<dbReference type="InterPro" id="IPR030869">
    <property type="entry name" value="MqnD"/>
</dbReference>
<dbReference type="Gene3D" id="3.40.190.10">
    <property type="entry name" value="Periplasmic binding protein-like II"/>
    <property type="match status" value="2"/>
</dbReference>
<dbReference type="GO" id="GO:0016830">
    <property type="term" value="F:carbon-carbon lyase activity"/>
    <property type="evidence" value="ECO:0007669"/>
    <property type="project" value="UniProtKB-UniRule"/>
</dbReference>
<keyword evidence="1 3" id="KW-0474">Menaquinone biosynthesis</keyword>
<reference evidence="4" key="1">
    <citation type="journal article" date="2014" name="Genome Biol. Evol.">
        <title>Pangenome evidence for extensive interdomain horizontal transfer affecting lineage core and shell genes in uncultured planktonic thaumarchaeota and euryarchaeota.</title>
        <authorList>
            <person name="Deschamps P."/>
            <person name="Zivanovic Y."/>
            <person name="Moreira D."/>
            <person name="Rodriguez-Valera F."/>
            <person name="Lopez-Garcia P."/>
        </authorList>
    </citation>
    <scope>NUCLEOTIDE SEQUENCE</scope>
</reference>
<dbReference type="InterPro" id="IPR003773">
    <property type="entry name" value="Menaquinone_biosynth"/>
</dbReference>
<dbReference type="PANTHER" id="PTHR37167">
    <property type="entry name" value="1,4-DIHYDROXY-6-NAPHTOATE SYNTHASE"/>
    <property type="match status" value="1"/>
</dbReference>
<organism evidence="4">
    <name type="scientific">uncultured marine group II/III euryarchaeote SAT1000_18_B12</name>
    <dbReference type="NCBI Taxonomy" id="1456563"/>
    <lineage>
        <taxon>Archaea</taxon>
        <taxon>Methanobacteriati</taxon>
        <taxon>Methanobacteriota</taxon>
        <taxon>environmental samples</taxon>
    </lineage>
</organism>
<keyword evidence="2 3" id="KW-0456">Lyase</keyword>
<gene>
    <name evidence="3" type="primary">mqnD</name>
</gene>
<dbReference type="EC" id="4.1.99.29" evidence="3"/>
<evidence type="ECO:0000256" key="3">
    <source>
        <dbReference type="HAMAP-Rule" id="MF_00996"/>
    </source>
</evidence>
<comment type="caution">
    <text evidence="3">Lacks conserved residue(s) required for the propagation of feature annotation.</text>
</comment>
<name>A0A075I703_9EURY</name>
<feature type="active site" description="Proton acceptor" evidence="3">
    <location>
        <position position="173"/>
    </location>
</feature>
<comment type="similarity">
    <text evidence="3">Belongs to the MqnA/MqnD family. MqnD subfamily.</text>
</comment>
<dbReference type="GO" id="GO:0009234">
    <property type="term" value="P:menaquinone biosynthetic process"/>
    <property type="evidence" value="ECO:0007669"/>
    <property type="project" value="UniProtKB-UniRule"/>
</dbReference>
<comment type="function">
    <text evidence="3">Catalyzes the conversion of cyclic dehypoxanthine futalosine (cyclic DHFL) into 1,4-dihydroxy-6-naphthoate, a step in the biosynthesis of menaquinone (MK, vitamin K2).</text>
</comment>
<dbReference type="Pfam" id="PF02621">
    <property type="entry name" value="VitK2_biosynth"/>
    <property type="match status" value="1"/>
</dbReference>
<proteinExistence type="inferred from homology"/>
<dbReference type="HAMAP" id="MF_00996">
    <property type="entry name" value="MqnD"/>
    <property type="match status" value="1"/>
</dbReference>
<comment type="catalytic activity">
    <reaction evidence="3">
        <text>cyclic dehypoxanthinylfutalosinate = 1,4-dihydroxy-6-naphthoate + dihydroxyacetone</text>
        <dbReference type="Rhea" id="RHEA:33087"/>
        <dbReference type="ChEBI" id="CHEBI:16016"/>
        <dbReference type="ChEBI" id="CHEBI:64254"/>
        <dbReference type="ChEBI" id="CHEBI:64270"/>
        <dbReference type="EC" id="4.1.99.29"/>
    </reaction>
</comment>
<evidence type="ECO:0000256" key="1">
    <source>
        <dbReference type="ARBA" id="ARBA00022428"/>
    </source>
</evidence>
<dbReference type="EMBL" id="KF901238">
    <property type="protein sequence ID" value="AIF23690.1"/>
    <property type="molecule type" value="Genomic_DNA"/>
</dbReference>
<evidence type="ECO:0000313" key="4">
    <source>
        <dbReference type="EMBL" id="AIF23690.1"/>
    </source>
</evidence>
<dbReference type="AlphaFoldDB" id="A0A075I703"/>
<dbReference type="CDD" id="cd13636">
    <property type="entry name" value="PBP2_Af1704"/>
    <property type="match status" value="1"/>
</dbReference>